<organism evidence="17 18">
    <name type="scientific">Cohnella fermenti</name>
    <dbReference type="NCBI Taxonomy" id="2565925"/>
    <lineage>
        <taxon>Bacteria</taxon>
        <taxon>Bacillati</taxon>
        <taxon>Bacillota</taxon>
        <taxon>Bacilli</taxon>
        <taxon>Bacillales</taxon>
        <taxon>Paenibacillaceae</taxon>
        <taxon>Cohnella</taxon>
    </lineage>
</organism>
<evidence type="ECO:0000313" key="18">
    <source>
        <dbReference type="Proteomes" id="UP000310636"/>
    </source>
</evidence>
<keyword evidence="4" id="KW-0808">Transferase</keyword>
<keyword evidence="7" id="KW-0547">Nucleotide-binding</keyword>
<feature type="domain" description="ALK/LTK-like glycine-rich" evidence="16">
    <location>
        <begin position="589"/>
        <end position="665"/>
    </location>
</feature>
<keyword evidence="9" id="KW-0067">ATP-binding</keyword>
<dbReference type="GO" id="GO:0005886">
    <property type="term" value="C:plasma membrane"/>
    <property type="evidence" value="ECO:0007669"/>
    <property type="project" value="UniProtKB-SubCell"/>
</dbReference>
<dbReference type="GO" id="GO:0004714">
    <property type="term" value="F:transmembrane receptor protein tyrosine kinase activity"/>
    <property type="evidence" value="ECO:0007669"/>
    <property type="project" value="UniProtKB-EC"/>
</dbReference>
<evidence type="ECO:0000259" key="16">
    <source>
        <dbReference type="Pfam" id="PF12810"/>
    </source>
</evidence>
<dbReference type="OrthoDB" id="2480873at2"/>
<dbReference type="InterPro" id="IPR055163">
    <property type="entry name" value="ALK/LTK-like_GRD"/>
</dbReference>
<protein>
    <recommendedName>
        <fullName evidence="2">receptor protein-tyrosine kinase</fullName>
        <ecNumber evidence="2">2.7.10.1</ecNumber>
    </recommendedName>
</protein>
<keyword evidence="8" id="KW-0418">Kinase</keyword>
<evidence type="ECO:0000256" key="1">
    <source>
        <dbReference type="ARBA" id="ARBA00004251"/>
    </source>
</evidence>
<dbReference type="GO" id="GO:0005524">
    <property type="term" value="F:ATP binding"/>
    <property type="evidence" value="ECO:0007669"/>
    <property type="project" value="UniProtKB-KW"/>
</dbReference>
<evidence type="ECO:0000256" key="11">
    <source>
        <dbReference type="ARBA" id="ARBA00023136"/>
    </source>
</evidence>
<keyword evidence="12" id="KW-0829">Tyrosine-protein kinase</keyword>
<keyword evidence="10" id="KW-1133">Transmembrane helix</keyword>
<dbReference type="Proteomes" id="UP000310636">
    <property type="component" value="Unassembled WGS sequence"/>
</dbReference>
<keyword evidence="13" id="KW-1015">Disulfide bond</keyword>
<proteinExistence type="predicted"/>
<dbReference type="EC" id="2.7.10.1" evidence="2"/>
<keyword evidence="6" id="KW-0732">Signal</keyword>
<evidence type="ECO:0000256" key="12">
    <source>
        <dbReference type="ARBA" id="ARBA00023137"/>
    </source>
</evidence>
<evidence type="ECO:0000256" key="4">
    <source>
        <dbReference type="ARBA" id="ARBA00022679"/>
    </source>
</evidence>
<evidence type="ECO:0000256" key="10">
    <source>
        <dbReference type="ARBA" id="ARBA00022989"/>
    </source>
</evidence>
<reference evidence="17 18" key="1">
    <citation type="submission" date="2019-04" db="EMBL/GenBank/DDBJ databases">
        <title>Cohnella sp. nov. isolated from preserved vegetables.</title>
        <authorList>
            <person name="Lin S.-Y."/>
            <person name="Hung M.-H."/>
            <person name="Young C.-C."/>
        </authorList>
    </citation>
    <scope>NUCLEOTIDE SEQUENCE [LARGE SCALE GENOMIC DNA]</scope>
    <source>
        <strain evidence="17 18">CC-MHH1044</strain>
    </source>
</reference>
<evidence type="ECO:0000256" key="9">
    <source>
        <dbReference type="ARBA" id="ARBA00022840"/>
    </source>
</evidence>
<evidence type="ECO:0000256" key="3">
    <source>
        <dbReference type="ARBA" id="ARBA00022475"/>
    </source>
</evidence>
<evidence type="ECO:0000256" key="8">
    <source>
        <dbReference type="ARBA" id="ARBA00022777"/>
    </source>
</evidence>
<comment type="caution">
    <text evidence="17">The sequence shown here is derived from an EMBL/GenBank/DDBJ whole genome shotgun (WGS) entry which is preliminary data.</text>
</comment>
<dbReference type="AlphaFoldDB" id="A0A4S4BHX2"/>
<sequence>MSRPSRPAQPMILDIEGLDVIDTLPNGQYMTGTSTVFYQLEMSYGTGSRPYSTAYNSTYGANGVQFGSAYSNNHSKVNDVVIHNPVSSQYAMIMPLPADRDQRTTDSKALGGNLMQATVEYQKTLNPDYRQNLIGNGDAEILDSSTQVSGWTGYTTTPGQVSFTSRTGDSWVMAGTNSFEIRTEPNPGGTGTSYTGTYYRDVTIKANTDYEFTGSLSCHRCAASITLDAYDANGSLIQTYVAGTVSNTGTVTPITRMFTSPAGAVKLRVKLNKGAAASSSAASYSEHLFADNLVLTNRSDNEWIGLDDLYQTVAVNNPDYQPEVEATDTSFDFTGAVQTFTVPATGTYTLELWGAQGGSYSGSNGGHGGYSTGQVNLTKGETLYINVGGTTGTGAGGWNGGGSTAGVAKGGGGATDIRKGGQALTDRIIVAGGGGGGQAGAGGVGGGTTGGTGYKNCCGTVGSGGTQTAGGTGGGTSGVLGIGGNGATGSDGLYGGAGGGGYYGGGGANSDVSLVDDGGGGGGSGYIGGVIGGTTYDGASTIPSPSGATEIGHMGNGYVRITSERTAGGGEATRFDYTGAMELYAAPRSGIYTIQAWGASGGANSSNQGGRGGYSTGNLTLSQGDTLSLYIGEAGTAGGDATFGGGGAAADSSGASGGGASDVRTSGGIYKVNSGLYLRDGTTLSGTTATMNATNEGVYGPYITVAAGRYQVDVYVYTAQD</sequence>
<dbReference type="EMBL" id="SSOB01000047">
    <property type="protein sequence ID" value="THF73941.1"/>
    <property type="molecule type" value="Genomic_DNA"/>
</dbReference>
<comment type="subcellular location">
    <subcellularLocation>
        <location evidence="1">Cell membrane</location>
        <topology evidence="1">Single-pass type I membrane protein</topology>
    </subcellularLocation>
</comment>
<name>A0A4S4BHX2_9BACL</name>
<keyword evidence="5" id="KW-0812">Transmembrane</keyword>
<keyword evidence="15" id="KW-0325">Glycoprotein</keyword>
<feature type="domain" description="ALK/LTK-like glycine-rich" evidence="16">
    <location>
        <begin position="345"/>
        <end position="562"/>
    </location>
</feature>
<dbReference type="Pfam" id="PF12810">
    <property type="entry name" value="ALK_LTK_GRD"/>
    <property type="match status" value="2"/>
</dbReference>
<evidence type="ECO:0000256" key="5">
    <source>
        <dbReference type="ARBA" id="ARBA00022692"/>
    </source>
</evidence>
<dbReference type="Gene3D" id="2.60.120.260">
    <property type="entry name" value="Galactose-binding domain-like"/>
    <property type="match status" value="1"/>
</dbReference>
<evidence type="ECO:0000256" key="2">
    <source>
        <dbReference type="ARBA" id="ARBA00011902"/>
    </source>
</evidence>
<keyword evidence="14" id="KW-0675">Receptor</keyword>
<evidence type="ECO:0000256" key="13">
    <source>
        <dbReference type="ARBA" id="ARBA00023157"/>
    </source>
</evidence>
<keyword evidence="3" id="KW-1003">Cell membrane</keyword>
<evidence type="ECO:0000256" key="14">
    <source>
        <dbReference type="ARBA" id="ARBA00023170"/>
    </source>
</evidence>
<evidence type="ECO:0000256" key="15">
    <source>
        <dbReference type="ARBA" id="ARBA00023180"/>
    </source>
</evidence>
<gene>
    <name evidence="17" type="ORF">E6C55_27110</name>
</gene>
<evidence type="ECO:0000256" key="6">
    <source>
        <dbReference type="ARBA" id="ARBA00022729"/>
    </source>
</evidence>
<evidence type="ECO:0000313" key="17">
    <source>
        <dbReference type="EMBL" id="THF73941.1"/>
    </source>
</evidence>
<accession>A0A4S4BHX2</accession>
<keyword evidence="11" id="KW-0472">Membrane</keyword>
<keyword evidence="18" id="KW-1185">Reference proteome</keyword>
<evidence type="ECO:0000256" key="7">
    <source>
        <dbReference type="ARBA" id="ARBA00022741"/>
    </source>
</evidence>